<evidence type="ECO:0000313" key="2">
    <source>
        <dbReference type="EMBL" id="QEC64442.1"/>
    </source>
</evidence>
<dbReference type="Proteomes" id="UP000321479">
    <property type="component" value="Chromosome"/>
</dbReference>
<evidence type="ECO:0008006" key="4">
    <source>
        <dbReference type="Google" id="ProtNLM"/>
    </source>
</evidence>
<dbReference type="AlphaFoldDB" id="A0A5B8UZI7"/>
<dbReference type="KEGG" id="mgin:FRZ54_18290"/>
<dbReference type="RefSeq" id="WP_147033260.1">
    <property type="nucleotide sequence ID" value="NZ_CP042436.1"/>
</dbReference>
<protein>
    <recommendedName>
        <fullName evidence="4">Nuclear transport factor 2 family protein</fullName>
    </recommendedName>
</protein>
<feature type="chain" id="PRO_5023086017" description="Nuclear transport factor 2 family protein" evidence="1">
    <location>
        <begin position="23"/>
        <end position="156"/>
    </location>
</feature>
<evidence type="ECO:0000313" key="3">
    <source>
        <dbReference type="Proteomes" id="UP000321479"/>
    </source>
</evidence>
<feature type="signal peptide" evidence="1">
    <location>
        <begin position="1"/>
        <end position="22"/>
    </location>
</feature>
<organism evidence="2 3">
    <name type="scientific">Mucilaginibacter ginsenosidivorans</name>
    <dbReference type="NCBI Taxonomy" id="398053"/>
    <lineage>
        <taxon>Bacteria</taxon>
        <taxon>Pseudomonadati</taxon>
        <taxon>Bacteroidota</taxon>
        <taxon>Sphingobacteriia</taxon>
        <taxon>Sphingobacteriales</taxon>
        <taxon>Sphingobacteriaceae</taxon>
        <taxon>Mucilaginibacter</taxon>
    </lineage>
</organism>
<dbReference type="OrthoDB" id="1367364at2"/>
<name>A0A5B8UZI7_9SPHI</name>
<sequence length="156" mass="17751">MRFLLFVVLICLFGCSPSNSQAQTKSNTSTLQQSDVKQINGYIDNFFKKYKTEGSSNAIDYIFSTNKITVDADNLKSKLDSIKIALGSFTGYSLITEKSIANGLALRSYLVKHENHPLRFTFVFYKPRDIWVLYKFLYDAEAADELTQSAKIYLIN</sequence>
<accession>A0A5B8UZI7</accession>
<keyword evidence="3" id="KW-1185">Reference proteome</keyword>
<evidence type="ECO:0000256" key="1">
    <source>
        <dbReference type="SAM" id="SignalP"/>
    </source>
</evidence>
<gene>
    <name evidence="2" type="ORF">FRZ54_18290</name>
</gene>
<keyword evidence="1" id="KW-0732">Signal</keyword>
<dbReference type="EMBL" id="CP042436">
    <property type="protein sequence ID" value="QEC64442.1"/>
    <property type="molecule type" value="Genomic_DNA"/>
</dbReference>
<reference evidence="2 3" key="1">
    <citation type="journal article" date="2017" name="Curr. Microbiol.">
        <title>Mucilaginibacter ginsenosidivorans sp. nov., Isolated from Soil of Ginseng Field.</title>
        <authorList>
            <person name="Kim M.M."/>
            <person name="Siddiqi M.Z."/>
            <person name="Im W.T."/>
        </authorList>
    </citation>
    <scope>NUCLEOTIDE SEQUENCE [LARGE SCALE GENOMIC DNA]</scope>
    <source>
        <strain evidence="2 3">Gsoil 3017</strain>
    </source>
</reference>
<proteinExistence type="predicted"/>